<accession>A0A2V3WD36</accession>
<gene>
    <name evidence="1" type="ORF">DFR56_107221</name>
</gene>
<dbReference type="Proteomes" id="UP000247978">
    <property type="component" value="Unassembled WGS sequence"/>
</dbReference>
<organism evidence="1 2">
    <name type="scientific">Pseudogracilibacillus auburnensis</name>
    <dbReference type="NCBI Taxonomy" id="1494959"/>
    <lineage>
        <taxon>Bacteria</taxon>
        <taxon>Bacillati</taxon>
        <taxon>Bacillota</taxon>
        <taxon>Bacilli</taxon>
        <taxon>Bacillales</taxon>
        <taxon>Bacillaceae</taxon>
        <taxon>Pseudogracilibacillus</taxon>
    </lineage>
</organism>
<dbReference type="AlphaFoldDB" id="A0A2V3WD36"/>
<dbReference type="EMBL" id="QJJQ01000007">
    <property type="protein sequence ID" value="PXW86699.1"/>
    <property type="molecule type" value="Genomic_DNA"/>
</dbReference>
<comment type="caution">
    <text evidence="1">The sequence shown here is derived from an EMBL/GenBank/DDBJ whole genome shotgun (WGS) entry which is preliminary data.</text>
</comment>
<name>A0A2V3WD36_9BACI</name>
<dbReference type="RefSeq" id="WP_110395592.1">
    <property type="nucleotide sequence ID" value="NZ_JBHUHB010000001.1"/>
</dbReference>
<evidence type="ECO:0000313" key="1">
    <source>
        <dbReference type="EMBL" id="PXW86699.1"/>
    </source>
</evidence>
<protein>
    <submittedName>
        <fullName evidence="1">Uncharacterized protein</fullName>
    </submittedName>
</protein>
<evidence type="ECO:0000313" key="2">
    <source>
        <dbReference type="Proteomes" id="UP000247978"/>
    </source>
</evidence>
<reference evidence="1 2" key="1">
    <citation type="submission" date="2018-05" db="EMBL/GenBank/DDBJ databases">
        <title>Genomic Encyclopedia of Type Strains, Phase IV (KMG-IV): sequencing the most valuable type-strain genomes for metagenomic binning, comparative biology and taxonomic classification.</title>
        <authorList>
            <person name="Goeker M."/>
        </authorList>
    </citation>
    <scope>NUCLEOTIDE SEQUENCE [LARGE SCALE GENOMIC DNA]</scope>
    <source>
        <strain evidence="1 2">DSM 28556</strain>
    </source>
</reference>
<keyword evidence="2" id="KW-1185">Reference proteome</keyword>
<proteinExistence type="predicted"/>
<dbReference type="OrthoDB" id="2973857at2"/>
<sequence>MNFTKEVEYIFNYEIDGQTLTKSEYQFVDDIDNRRYRWVNPDEGYPQPLQYGGTGAEFQQIEAELIGESLVYQDNREEIRVVVYDLKDVDVVMIANVNKITMQGNIFYEFIINNVTNYHKKLGGVF</sequence>